<evidence type="ECO:0000259" key="1">
    <source>
        <dbReference type="Pfam" id="PF00496"/>
    </source>
</evidence>
<dbReference type="Gene3D" id="3.10.105.10">
    <property type="entry name" value="Dipeptide-binding Protein, Domain 3"/>
    <property type="match status" value="1"/>
</dbReference>
<dbReference type="Proteomes" id="UP000254545">
    <property type="component" value="Unassembled WGS sequence"/>
</dbReference>
<dbReference type="GO" id="GO:0030288">
    <property type="term" value="C:outer membrane-bounded periplasmic space"/>
    <property type="evidence" value="ECO:0007669"/>
    <property type="project" value="TreeGrafter"/>
</dbReference>
<comment type="caution">
    <text evidence="2">The sequence shown here is derived from an EMBL/GenBank/DDBJ whole genome shotgun (WGS) entry which is preliminary data.</text>
</comment>
<dbReference type="Pfam" id="PF00496">
    <property type="entry name" value="SBP_bac_5"/>
    <property type="match status" value="1"/>
</dbReference>
<dbReference type="AlphaFoldDB" id="A0A7H4M987"/>
<sequence>MLALNASQGPTREQAVREALNYAVDKQTLVDSVLYGTSRLPTPVCPLGPLRAAGSDAAPLRPGKSPRPAGAGWLAAAGWPALATKAGQPLAIELAFIGTDALAKSMAEIIQANLRQVGVQVTLVGEEESSIYAASAKAASV</sequence>
<protein>
    <submittedName>
        <fullName evidence="2">Nickel ABC transporter, periplasmic nickel-binding protein NikA</fullName>
    </submittedName>
</protein>
<gene>
    <name evidence="2" type="primary">nikA_2</name>
    <name evidence="2" type="ORF">NCTC9177_00658</name>
</gene>
<evidence type="ECO:0000313" key="3">
    <source>
        <dbReference type="Proteomes" id="UP000254545"/>
    </source>
</evidence>
<dbReference type="PANTHER" id="PTHR30290:SF37">
    <property type="entry name" value="NICKEL-BINDING PERIPLASMIC PROTEIN"/>
    <property type="match status" value="1"/>
</dbReference>
<dbReference type="GO" id="GO:0015833">
    <property type="term" value="P:peptide transport"/>
    <property type="evidence" value="ECO:0007669"/>
    <property type="project" value="TreeGrafter"/>
</dbReference>
<proteinExistence type="predicted"/>
<dbReference type="InterPro" id="IPR000914">
    <property type="entry name" value="SBP_5_dom"/>
</dbReference>
<dbReference type="EMBL" id="UGKR01000003">
    <property type="protein sequence ID" value="STS86887.1"/>
    <property type="molecule type" value="Genomic_DNA"/>
</dbReference>
<name>A0A7H4M987_KLEVA</name>
<dbReference type="GO" id="GO:1904680">
    <property type="term" value="F:peptide transmembrane transporter activity"/>
    <property type="evidence" value="ECO:0007669"/>
    <property type="project" value="TreeGrafter"/>
</dbReference>
<reference evidence="2 3" key="1">
    <citation type="submission" date="2018-06" db="EMBL/GenBank/DDBJ databases">
        <authorList>
            <consortium name="Pathogen Informatics"/>
            <person name="Doyle S."/>
        </authorList>
    </citation>
    <scope>NUCLEOTIDE SEQUENCE [LARGE SCALE GENOMIC DNA]</scope>
    <source>
        <strain evidence="2 3">NCTC9177</strain>
    </source>
</reference>
<feature type="domain" description="Solute-binding protein family 5" evidence="1">
    <location>
        <begin position="1"/>
        <end position="130"/>
    </location>
</feature>
<dbReference type="SUPFAM" id="SSF53850">
    <property type="entry name" value="Periplasmic binding protein-like II"/>
    <property type="match status" value="1"/>
</dbReference>
<evidence type="ECO:0000313" key="2">
    <source>
        <dbReference type="EMBL" id="STS86887.1"/>
    </source>
</evidence>
<accession>A0A7H4M987</accession>
<organism evidence="2 3">
    <name type="scientific">Klebsiella variicola</name>
    <dbReference type="NCBI Taxonomy" id="244366"/>
    <lineage>
        <taxon>Bacteria</taxon>
        <taxon>Pseudomonadati</taxon>
        <taxon>Pseudomonadota</taxon>
        <taxon>Gammaproteobacteria</taxon>
        <taxon>Enterobacterales</taxon>
        <taxon>Enterobacteriaceae</taxon>
        <taxon>Klebsiella/Raoultella group</taxon>
        <taxon>Klebsiella</taxon>
        <taxon>Klebsiella pneumoniae complex</taxon>
    </lineage>
</organism>
<dbReference type="InterPro" id="IPR039424">
    <property type="entry name" value="SBP_5"/>
</dbReference>
<dbReference type="PANTHER" id="PTHR30290">
    <property type="entry name" value="PERIPLASMIC BINDING COMPONENT OF ABC TRANSPORTER"/>
    <property type="match status" value="1"/>
</dbReference>